<dbReference type="CDD" id="cd08267">
    <property type="entry name" value="MDR1"/>
    <property type="match status" value="1"/>
</dbReference>
<organism evidence="2 3">
    <name type="scientific">Muriicola jejuensis</name>
    <dbReference type="NCBI Taxonomy" id="504488"/>
    <lineage>
        <taxon>Bacteria</taxon>
        <taxon>Pseudomonadati</taxon>
        <taxon>Bacteroidota</taxon>
        <taxon>Flavobacteriia</taxon>
        <taxon>Flavobacteriales</taxon>
        <taxon>Flavobacteriaceae</taxon>
        <taxon>Muriicola</taxon>
    </lineage>
</organism>
<dbReference type="InterPro" id="IPR052733">
    <property type="entry name" value="Chloroplast_QOR"/>
</dbReference>
<accession>A0A6P0UK69</accession>
<gene>
    <name evidence="2" type="ORF">GWK09_13040</name>
</gene>
<dbReference type="SMART" id="SM00829">
    <property type="entry name" value="PKS_ER"/>
    <property type="match status" value="1"/>
</dbReference>
<evidence type="ECO:0000313" key="3">
    <source>
        <dbReference type="Proteomes" id="UP000468443"/>
    </source>
</evidence>
<dbReference type="PROSITE" id="PS01162">
    <property type="entry name" value="QOR_ZETA_CRYSTAL"/>
    <property type="match status" value="1"/>
</dbReference>
<dbReference type="Pfam" id="PF13602">
    <property type="entry name" value="ADH_zinc_N_2"/>
    <property type="match status" value="1"/>
</dbReference>
<dbReference type="InterPro" id="IPR020843">
    <property type="entry name" value="ER"/>
</dbReference>
<dbReference type="GO" id="GO:0008270">
    <property type="term" value="F:zinc ion binding"/>
    <property type="evidence" value="ECO:0007669"/>
    <property type="project" value="InterPro"/>
</dbReference>
<dbReference type="InterPro" id="IPR036291">
    <property type="entry name" value="NAD(P)-bd_dom_sf"/>
</dbReference>
<reference evidence="2 3" key="1">
    <citation type="submission" date="2020-01" db="EMBL/GenBank/DDBJ databases">
        <title>Muriicola jejuensis KCTC 22299.</title>
        <authorList>
            <person name="Wang G."/>
        </authorList>
    </citation>
    <scope>NUCLEOTIDE SEQUENCE [LARGE SCALE GENOMIC DNA]</scope>
    <source>
        <strain evidence="2 3">KCTC 22299</strain>
    </source>
</reference>
<evidence type="ECO:0000259" key="1">
    <source>
        <dbReference type="SMART" id="SM00829"/>
    </source>
</evidence>
<dbReference type="Proteomes" id="UP000468443">
    <property type="component" value="Unassembled WGS sequence"/>
</dbReference>
<dbReference type="SUPFAM" id="SSF51735">
    <property type="entry name" value="NAD(P)-binding Rossmann-fold domains"/>
    <property type="match status" value="1"/>
</dbReference>
<dbReference type="SUPFAM" id="SSF50129">
    <property type="entry name" value="GroES-like"/>
    <property type="match status" value="1"/>
</dbReference>
<dbReference type="RefSeq" id="WP_163693899.1">
    <property type="nucleotide sequence ID" value="NZ_FXTW01000003.1"/>
</dbReference>
<dbReference type="AlphaFoldDB" id="A0A6P0UK69"/>
<keyword evidence="3" id="KW-1185">Reference proteome</keyword>
<dbReference type="Pfam" id="PF08240">
    <property type="entry name" value="ADH_N"/>
    <property type="match status" value="1"/>
</dbReference>
<dbReference type="PANTHER" id="PTHR44013:SF1">
    <property type="entry name" value="ZINC-TYPE ALCOHOL DEHYDROGENASE-LIKE PROTEIN C16A3.02C"/>
    <property type="match status" value="1"/>
</dbReference>
<evidence type="ECO:0000313" key="2">
    <source>
        <dbReference type="EMBL" id="NER11453.1"/>
    </source>
</evidence>
<dbReference type="EMBL" id="JAABOP010000004">
    <property type="protein sequence ID" value="NER11453.1"/>
    <property type="molecule type" value="Genomic_DNA"/>
</dbReference>
<comment type="caution">
    <text evidence="2">The sequence shown here is derived from an EMBL/GenBank/DDBJ whole genome shotgun (WGS) entry which is preliminary data.</text>
</comment>
<sequence>MKAFTITKYGPPAEVFHMVDIEAPTPKKREVKIRVCATSVNDYDWCISSGKPWEYRLLFGVFRQRKKLRIPGMEVSGIVEEVGNEVAKFKVGDTVYGDISYYGFGSYAEWLCIDERALVHKPGWMSFEEAASIPHASMLALQGLRAVGEITEGMQILINGGGGGMGTFAVQIWKHYQAHVTGVDSANKLDAMKTLGCDVVIDYKKEDFTQGNQKYDLILDCRTNRSLWKYLKVLKPGGKYVTVGGASGKLLQMLYLNPILKVFSRKRVKLVMLRSNEDLDFIQKLIEKGGIRCVIDGPFPFEQTPLAVQRFGESAHLGKIVISMER</sequence>
<dbReference type="GO" id="GO:0016491">
    <property type="term" value="F:oxidoreductase activity"/>
    <property type="evidence" value="ECO:0007669"/>
    <property type="project" value="InterPro"/>
</dbReference>
<dbReference type="InterPro" id="IPR013154">
    <property type="entry name" value="ADH-like_N"/>
</dbReference>
<protein>
    <submittedName>
        <fullName evidence="2">Zinc-binding dehydrogenase</fullName>
    </submittedName>
</protein>
<dbReference type="PANTHER" id="PTHR44013">
    <property type="entry name" value="ZINC-TYPE ALCOHOL DEHYDROGENASE-LIKE PROTEIN C16A3.02C"/>
    <property type="match status" value="1"/>
</dbReference>
<dbReference type="InterPro" id="IPR002364">
    <property type="entry name" value="Quin_OxRdtase/zeta-crystal_CS"/>
</dbReference>
<dbReference type="Gene3D" id="3.90.180.10">
    <property type="entry name" value="Medium-chain alcohol dehydrogenases, catalytic domain"/>
    <property type="match status" value="1"/>
</dbReference>
<name>A0A6P0UK69_9FLAO</name>
<feature type="domain" description="Enoyl reductase (ER)" evidence="1">
    <location>
        <begin position="10"/>
        <end position="322"/>
    </location>
</feature>
<dbReference type="Gene3D" id="3.40.50.720">
    <property type="entry name" value="NAD(P)-binding Rossmann-like Domain"/>
    <property type="match status" value="1"/>
</dbReference>
<proteinExistence type="predicted"/>
<dbReference type="InterPro" id="IPR011032">
    <property type="entry name" value="GroES-like_sf"/>
</dbReference>